<evidence type="ECO:0000313" key="5">
    <source>
        <dbReference type="Proteomes" id="UP000284614"/>
    </source>
</evidence>
<dbReference type="InterPro" id="IPR024213">
    <property type="entry name" value="DUF3822"/>
</dbReference>
<dbReference type="EMBL" id="JMZZ02000228">
    <property type="protein sequence ID" value="KFX72356.1"/>
    <property type="molecule type" value="Genomic_DNA"/>
</dbReference>
<accession>A0A081UA28</accession>
<evidence type="ECO:0000313" key="1">
    <source>
        <dbReference type="EMBL" id="KFX72356.1"/>
    </source>
</evidence>
<dbReference type="PATRIC" id="fig|817.53.peg.4758"/>
<dbReference type="Gene3D" id="3.30.420.250">
    <property type="match status" value="1"/>
</dbReference>
<dbReference type="Gene3D" id="3.30.420.260">
    <property type="match status" value="1"/>
</dbReference>
<protein>
    <submittedName>
        <fullName evidence="4">DUF3822 family protein</fullName>
    </submittedName>
</protein>
<dbReference type="RefSeq" id="WP_005810471.1">
    <property type="nucleotide sequence ID" value="NZ_CABJEQ010000019.1"/>
</dbReference>
<dbReference type="EMBL" id="JAPTZU010000008">
    <property type="protein sequence ID" value="MCZ2688601.1"/>
    <property type="molecule type" value="Genomic_DNA"/>
</dbReference>
<evidence type="ECO:0000313" key="2">
    <source>
        <dbReference type="EMBL" id="MCZ2656213.1"/>
    </source>
</evidence>
<gene>
    <name evidence="4" type="ORF">DXA27_04815</name>
    <name evidence="1" type="ORF">EE52_0223000</name>
    <name evidence="2" type="ORF">O1422_18855</name>
    <name evidence="3" type="ORF">O1433_13955</name>
</gene>
<evidence type="ECO:0000313" key="4">
    <source>
        <dbReference type="EMBL" id="RGY70708.1"/>
    </source>
</evidence>
<dbReference type="Proteomes" id="UP001079672">
    <property type="component" value="Unassembled WGS sequence"/>
</dbReference>
<dbReference type="Pfam" id="PF12864">
    <property type="entry name" value="DUF3822"/>
    <property type="match status" value="1"/>
</dbReference>
<sequence length="264" mass="31172">MPDRAIAETIDFSKSEQYTLSIRLSTDGFSFSIYNPIHDSSLSFFEKEVEPSLSLTANLKKAFRELNFLNHTYKRVNILMADKRFTLIPLELFEDDQSEMVFYHNHTPKENETIKYNILKKNNAVVIFGMDKSTYQFLSDHYPEARFYSQAAPLAEYFSTKSRLGNSKKIYASIRHNAIDFFCYERGHLLLANSFECRKTDDRIYYLLYLWKQLNFDQERDELHLTGVFDDKEKLTQELRKYIQQVFIMNPASNIDMQALLTCE</sequence>
<organism evidence="4 5">
    <name type="scientific">Bacteroides fragilis</name>
    <dbReference type="NCBI Taxonomy" id="817"/>
    <lineage>
        <taxon>Bacteria</taxon>
        <taxon>Pseudomonadati</taxon>
        <taxon>Bacteroidota</taxon>
        <taxon>Bacteroidia</taxon>
        <taxon>Bacteroidales</taxon>
        <taxon>Bacteroidaceae</taxon>
        <taxon>Bacteroides</taxon>
    </lineage>
</organism>
<dbReference type="CDD" id="cd24013">
    <property type="entry name" value="ASKHA_ATPase_BT3980-like"/>
    <property type="match status" value="1"/>
</dbReference>
<comment type="caution">
    <text evidence="4">The sequence shown here is derived from an EMBL/GenBank/DDBJ whole genome shotgun (WGS) entry which is preliminary data.</text>
</comment>
<dbReference type="EMBL" id="JAPUAC010000018">
    <property type="protein sequence ID" value="MCZ2656213.1"/>
    <property type="molecule type" value="Genomic_DNA"/>
</dbReference>
<dbReference type="GeneID" id="99670303"/>
<dbReference type="AlphaFoldDB" id="A0A081UA28"/>
<evidence type="ECO:0000313" key="3">
    <source>
        <dbReference type="EMBL" id="MCZ2688601.1"/>
    </source>
</evidence>
<reference evidence="1" key="1">
    <citation type="book" date="2014" name="THE 24TH EUROPEAN CONGRESS OF CLINICAL MICROBIOLOGY AND INFECTIOUS DISEASES" publisher="ECCMID 2014" city="Barcelona, Spain">
        <title>Identification of resistance genes in three multidrug-resistant Bacteroides fragilis isolates by whole genome sequencing.</title>
        <editorList>
            <person name="Unknown"/>
            <person name="A."/>
        </editorList>
        <authorList>
            <person name="Sydenham T.V."/>
            <person name="Hasman H."/>
            <person name="Wang M."/>
            <person name="Soki J."/>
            <person name="Nagy E."/>
            <person name="Justesen U.S."/>
        </authorList>
    </citation>
    <scope>NUCLEOTIDE SEQUENCE</scope>
    <source>
        <strain evidence="1">DCMOUH0018B</strain>
    </source>
</reference>
<proteinExistence type="predicted"/>
<reference evidence="1" key="2">
    <citation type="submission" date="2014-07" db="EMBL/GenBank/DDBJ databases">
        <title>Genetics and epidemiology of antimicrobial resistance in B. fragilis group.</title>
        <authorList>
            <person name="Sydenham T.V."/>
            <person name="Hasman H."/>
            <person name="Kemp M."/>
            <person name="Justesen U.S."/>
        </authorList>
    </citation>
    <scope>NUCLEOTIDE SEQUENCE [LARGE SCALE GENOMIC DNA]</scope>
    <source>
        <strain evidence="1">DCMOUH0018B</strain>
    </source>
</reference>
<reference evidence="2" key="4">
    <citation type="submission" date="2022-12" db="EMBL/GenBank/DDBJ databases">
        <title>Development of a Multilocus Sequence Typing Scheme for Bacteroides fragilis Based on Whole Genome Sequencing Data and Clinical Application.</title>
        <authorList>
            <person name="Nielsen F.D."/>
            <person name="Justesen U.S."/>
        </authorList>
    </citation>
    <scope>NUCLEOTIDE SEQUENCE</scope>
    <source>
        <strain evidence="3">BF_AM_ODE_DK_2015_4</strain>
        <strain evidence="2">BF_BC_ODE_DK_2015_2</strain>
    </source>
</reference>
<dbReference type="Proteomes" id="UP001075704">
    <property type="component" value="Unassembled WGS sequence"/>
</dbReference>
<name>A0A081UA28_BACFG</name>
<dbReference type="EMBL" id="QSDG01000003">
    <property type="protein sequence ID" value="RGY70708.1"/>
    <property type="molecule type" value="Genomic_DNA"/>
</dbReference>
<reference evidence="4 5" key="3">
    <citation type="submission" date="2018-08" db="EMBL/GenBank/DDBJ databases">
        <title>A genome reference for cultivated species of the human gut microbiota.</title>
        <authorList>
            <person name="Zou Y."/>
            <person name="Xue W."/>
            <person name="Luo G."/>
        </authorList>
    </citation>
    <scope>NUCLEOTIDE SEQUENCE [LARGE SCALE GENOMIC DNA]</scope>
    <source>
        <strain evidence="4 5">OF01-1</strain>
    </source>
</reference>
<dbReference type="Proteomes" id="UP000284614">
    <property type="component" value="Unassembled WGS sequence"/>
</dbReference>